<proteinExistence type="predicted"/>
<geneLocation type="plasmid" evidence="2">
    <name>unnamed</name>
</geneLocation>
<protein>
    <submittedName>
        <fullName evidence="2">Transposase</fullName>
    </submittedName>
</protein>
<name>A0A090N962_SHIDY</name>
<dbReference type="Proteomes" id="UP000017944">
    <property type="component" value="Unassembled WGS sequence"/>
</dbReference>
<evidence type="ECO:0000313" key="4">
    <source>
        <dbReference type="Proteomes" id="UP000017944"/>
    </source>
</evidence>
<reference evidence="2 4" key="1">
    <citation type="submission" date="2013-10" db="EMBL/GenBank/DDBJ databases">
        <title>Draft genomes and the virulence plasmids of Sd1617 vaccine constructs: WRSd3 and WRSd5.</title>
        <authorList>
            <person name="Aksomboon Vongsawan A."/>
            <person name="Venkatesan M.M."/>
            <person name="Vaisvil B."/>
            <person name="Emel G."/>
            <person name="Kepatral V."/>
            <person name="Sethabutr O."/>
            <person name="Serichantalergs O."/>
            <person name="Mason C."/>
        </authorList>
    </citation>
    <scope>NUCLEOTIDE SEQUENCE [LARGE SCALE GENOMIC DNA]</scope>
    <source>
        <strain evidence="2 4">WRSd3</strain>
        <plasmid evidence="2">unnamed</plasmid>
    </source>
</reference>
<feature type="compositionally biased region" description="Basic and acidic residues" evidence="1">
    <location>
        <begin position="21"/>
        <end position="38"/>
    </location>
</feature>
<dbReference type="EMBL" id="AXUT01000778">
    <property type="protein sequence ID" value="ESU75866.1"/>
    <property type="molecule type" value="Genomic_DNA"/>
</dbReference>
<evidence type="ECO:0000313" key="3">
    <source>
        <dbReference type="EMBL" id="ESU76098.1"/>
    </source>
</evidence>
<feature type="region of interest" description="Disordered" evidence="1">
    <location>
        <begin position="1"/>
        <end position="44"/>
    </location>
</feature>
<dbReference type="AlphaFoldDB" id="A0A090N962"/>
<accession>A0A090N962</accession>
<organism evidence="2 4">
    <name type="scientific">Shigella dysenteriae WRSd3</name>
    <dbReference type="NCBI Taxonomy" id="1401327"/>
    <lineage>
        <taxon>Bacteria</taxon>
        <taxon>Pseudomonadati</taxon>
        <taxon>Pseudomonadota</taxon>
        <taxon>Gammaproteobacteria</taxon>
        <taxon>Enterobacterales</taxon>
        <taxon>Enterobacteriaceae</taxon>
        <taxon>Shigella</taxon>
    </lineage>
</organism>
<keyword evidence="2" id="KW-0614">Plasmid</keyword>
<dbReference type="EMBL" id="AXUT01000778">
    <property type="protein sequence ID" value="ESU76098.1"/>
    <property type="molecule type" value="Genomic_DNA"/>
</dbReference>
<comment type="caution">
    <text evidence="2">The sequence shown here is derived from an EMBL/GenBank/DDBJ whole genome shotgun (WGS) entry which is preliminary data.</text>
</comment>
<sequence>MVIRGPESGEAAITGRCGVRHNGDSEKNGEANHKERDVSAVTEG</sequence>
<gene>
    <name evidence="2" type="ORF">WRSd3_p00018</name>
    <name evidence="3" type="ORF">WRSd3_p00250</name>
</gene>
<evidence type="ECO:0000313" key="2">
    <source>
        <dbReference type="EMBL" id="ESU75866.1"/>
    </source>
</evidence>
<evidence type="ECO:0000256" key="1">
    <source>
        <dbReference type="SAM" id="MobiDB-lite"/>
    </source>
</evidence>